<dbReference type="EnsemblFungi" id="PTTG_03110-t43_1">
    <property type="protein sequence ID" value="PTTG_03110-t43_1-p1"/>
    <property type="gene ID" value="PTTG_03110"/>
</dbReference>
<reference evidence="3" key="4">
    <citation type="submission" date="2025-05" db="UniProtKB">
        <authorList>
            <consortium name="EnsemblFungi"/>
        </authorList>
    </citation>
    <scope>IDENTIFICATION</scope>
    <source>
        <strain evidence="3">isolate 1-1 / race 1 (BBBD)</strain>
    </source>
</reference>
<reference evidence="2" key="1">
    <citation type="submission" date="2009-11" db="EMBL/GenBank/DDBJ databases">
        <authorList>
            <consortium name="The Broad Institute Genome Sequencing Platform"/>
            <person name="Ward D."/>
            <person name="Feldgarden M."/>
            <person name="Earl A."/>
            <person name="Young S.K."/>
            <person name="Zeng Q."/>
            <person name="Koehrsen M."/>
            <person name="Alvarado L."/>
            <person name="Berlin A."/>
            <person name="Bochicchio J."/>
            <person name="Borenstein D."/>
            <person name="Chapman S.B."/>
            <person name="Chen Z."/>
            <person name="Engels R."/>
            <person name="Freedman E."/>
            <person name="Gellesch M."/>
            <person name="Goldberg J."/>
            <person name="Griggs A."/>
            <person name="Gujja S."/>
            <person name="Heilman E."/>
            <person name="Heiman D."/>
            <person name="Hepburn T."/>
            <person name="Howarth C."/>
            <person name="Jen D."/>
            <person name="Larson L."/>
            <person name="Lewis B."/>
            <person name="Mehta T."/>
            <person name="Park D."/>
            <person name="Pearson M."/>
            <person name="Roberts A."/>
            <person name="Saif S."/>
            <person name="Shea T."/>
            <person name="Shenoy N."/>
            <person name="Sisk P."/>
            <person name="Stolte C."/>
            <person name="Sykes S."/>
            <person name="Thomson T."/>
            <person name="Walk T."/>
            <person name="White J."/>
            <person name="Yandava C."/>
            <person name="Izard J."/>
            <person name="Baranova O.V."/>
            <person name="Blanton J.M."/>
            <person name="Tanner A.C."/>
            <person name="Dewhirst F.E."/>
            <person name="Haas B."/>
            <person name="Nusbaum C."/>
            <person name="Birren B."/>
        </authorList>
    </citation>
    <scope>NUCLEOTIDE SEQUENCE [LARGE SCALE GENOMIC DNA]</scope>
    <source>
        <strain evidence="2">1-1 BBBD Race 1</strain>
    </source>
</reference>
<evidence type="ECO:0000313" key="2">
    <source>
        <dbReference type="EMBL" id="OAV94721.1"/>
    </source>
</evidence>
<dbReference type="InterPro" id="IPR015889">
    <property type="entry name" value="Intradiol_dOase_core"/>
</dbReference>
<dbReference type="PANTHER" id="PTHR34315:SF4">
    <property type="entry name" value="INTRADIOL RING-CLEAVAGE DIOXYGENASES DOMAIN-CONTAINING PROTEIN"/>
    <property type="match status" value="1"/>
</dbReference>
<accession>A0A180GQ99</accession>
<protein>
    <recommendedName>
        <fullName evidence="5">Intradiol ring-cleavage dioxygenases domain-containing protein</fullName>
    </recommendedName>
</protein>
<proteinExistence type="predicted"/>
<evidence type="ECO:0000256" key="1">
    <source>
        <dbReference type="SAM" id="MobiDB-lite"/>
    </source>
</evidence>
<feature type="region of interest" description="Disordered" evidence="1">
    <location>
        <begin position="158"/>
        <end position="177"/>
    </location>
</feature>
<dbReference type="SUPFAM" id="SSF49482">
    <property type="entry name" value="Aromatic compound dioxygenase"/>
    <property type="match status" value="1"/>
</dbReference>
<gene>
    <name evidence="2" type="ORF">PTTG_03110</name>
</gene>
<dbReference type="Gene3D" id="2.60.130.10">
    <property type="entry name" value="Aromatic compound dioxygenase"/>
    <property type="match status" value="1"/>
</dbReference>
<dbReference type="CDD" id="cd03457">
    <property type="entry name" value="intradiol_dioxygenase_like"/>
    <property type="match status" value="1"/>
</dbReference>
<keyword evidence="4" id="KW-1185">Reference proteome</keyword>
<dbReference type="OrthoDB" id="121380at2759"/>
<organism evidence="2">
    <name type="scientific">Puccinia triticina (isolate 1-1 / race 1 (BBBD))</name>
    <name type="common">Brown leaf rust fungus</name>
    <dbReference type="NCBI Taxonomy" id="630390"/>
    <lineage>
        <taxon>Eukaryota</taxon>
        <taxon>Fungi</taxon>
        <taxon>Dikarya</taxon>
        <taxon>Basidiomycota</taxon>
        <taxon>Pucciniomycotina</taxon>
        <taxon>Pucciniomycetes</taxon>
        <taxon>Pucciniales</taxon>
        <taxon>Pucciniaceae</taxon>
        <taxon>Puccinia</taxon>
    </lineage>
</organism>
<dbReference type="STRING" id="630390.A0A180GQ99"/>
<dbReference type="Proteomes" id="UP000005240">
    <property type="component" value="Unassembled WGS sequence"/>
</dbReference>
<reference evidence="2" key="2">
    <citation type="submission" date="2016-05" db="EMBL/GenBank/DDBJ databases">
        <title>Comparative analysis highlights variable genome content of wheat rusts and divergence of the mating loci.</title>
        <authorList>
            <person name="Cuomo C.A."/>
            <person name="Bakkeren G."/>
            <person name="Szabo L."/>
            <person name="Khalil H."/>
            <person name="Joly D."/>
            <person name="Goldberg J."/>
            <person name="Young S."/>
            <person name="Zeng Q."/>
            <person name="Fellers J."/>
        </authorList>
    </citation>
    <scope>NUCLEOTIDE SEQUENCE [LARGE SCALE GENOMIC DNA]</scope>
    <source>
        <strain evidence="2">1-1 BBBD Race 1</strain>
    </source>
</reference>
<reference evidence="3 4" key="3">
    <citation type="journal article" date="2017" name="G3 (Bethesda)">
        <title>Comparative analysis highlights variable genome content of wheat rusts and divergence of the mating loci.</title>
        <authorList>
            <person name="Cuomo C.A."/>
            <person name="Bakkeren G."/>
            <person name="Khalil H.B."/>
            <person name="Panwar V."/>
            <person name="Joly D."/>
            <person name="Linning R."/>
            <person name="Sakthikumar S."/>
            <person name="Song X."/>
            <person name="Adiconis X."/>
            <person name="Fan L."/>
            <person name="Goldberg J.M."/>
            <person name="Levin J.Z."/>
            <person name="Young S."/>
            <person name="Zeng Q."/>
            <person name="Anikster Y."/>
            <person name="Bruce M."/>
            <person name="Wang M."/>
            <person name="Yin C."/>
            <person name="McCallum B."/>
            <person name="Szabo L.J."/>
            <person name="Hulbert S."/>
            <person name="Chen X."/>
            <person name="Fellers J.P."/>
        </authorList>
    </citation>
    <scope>NUCLEOTIDE SEQUENCE</scope>
    <source>
        <strain evidence="4">Isolate 1-1 / race 1 (BBBD)</strain>
        <strain evidence="3">isolate 1-1 / race 1 (BBBD)</strain>
    </source>
</reference>
<dbReference type="PANTHER" id="PTHR34315">
    <property type="match status" value="1"/>
</dbReference>
<dbReference type="VEuPathDB" id="FungiDB:PTTG_03110"/>
<name>A0A180GQ99_PUCT1</name>
<dbReference type="AlphaFoldDB" id="A0A180GQ99"/>
<evidence type="ECO:0000313" key="3">
    <source>
        <dbReference type="EnsemblFungi" id="PTTG_03110-t43_1-p1"/>
    </source>
</evidence>
<evidence type="ECO:0000313" key="4">
    <source>
        <dbReference type="Proteomes" id="UP000005240"/>
    </source>
</evidence>
<dbReference type="GO" id="GO:0005506">
    <property type="term" value="F:iron ion binding"/>
    <property type="evidence" value="ECO:0007669"/>
    <property type="project" value="InterPro"/>
</dbReference>
<sequence>MRMANWNSLYQSSDGCGCSEEPRFNPEISAHIRRFWNLGLQISGLIRGPLPHAGYWGLKCLAENYQTRATAKASMILKLELSSTLAILALVTHYLANAHNEPETEDEIRNYLDSQRSIYHCYPEILSQVEQRKSAFLKASSTAQFVDQTASSKLDTLEFGSSAPELPPDHQFPDSPSNLICTQNPSRLSAKINKIRNSTCVLSPIVRAGPYYHLEGHPIRQDLAEWQEGLPLSLDIGVIDVTTCQPVQGVLVDIWHANATGFYAGHPSPPEGFEKEKPQVGGARAGLLPAYPRKLFHEQWLRGAWPTDKKGVVRFNTIFPGYYTGRATHIHAEVHMDWEVTSNGTFRSEDVQYIGQFFFDDEINMSVDKMWPYTQNPVEHRTRNWRDSLKVFQESSANGFQPTMDVVKVGSVINQGLVGFMTIGIDLSHRFEHHYNPMKSDWDF</sequence>
<dbReference type="EMBL" id="ADAS02000037">
    <property type="protein sequence ID" value="OAV94721.1"/>
    <property type="molecule type" value="Genomic_DNA"/>
</dbReference>
<evidence type="ECO:0008006" key="5">
    <source>
        <dbReference type="Google" id="ProtNLM"/>
    </source>
</evidence>
<dbReference type="GO" id="GO:0016702">
    <property type="term" value="F:oxidoreductase activity, acting on single donors with incorporation of molecular oxygen, incorporation of two atoms of oxygen"/>
    <property type="evidence" value="ECO:0007669"/>
    <property type="project" value="InterPro"/>
</dbReference>